<proteinExistence type="predicted"/>
<dbReference type="Proteomes" id="UP000186102">
    <property type="component" value="Unassembled WGS sequence"/>
</dbReference>
<dbReference type="GO" id="GO:0016289">
    <property type="term" value="F:acyl-CoA hydrolase activity"/>
    <property type="evidence" value="ECO:0007669"/>
    <property type="project" value="UniProtKB-ARBA"/>
</dbReference>
<dbReference type="AlphaFoldDB" id="A0A1Q8QSC1"/>
<dbReference type="PANTHER" id="PTHR42856">
    <property type="entry name" value="ACYL-COENZYME A THIOESTERASE PAAI"/>
    <property type="match status" value="1"/>
</dbReference>
<dbReference type="Gene3D" id="3.10.129.10">
    <property type="entry name" value="Hotdog Thioesterase"/>
    <property type="match status" value="1"/>
</dbReference>
<keyword evidence="1" id="KW-0378">Hydrolase</keyword>
<dbReference type="RefSeq" id="WP_075365672.1">
    <property type="nucleotide sequence ID" value="NZ_MLBF01000026.1"/>
</dbReference>
<keyword evidence="4" id="KW-1185">Reference proteome</keyword>
<dbReference type="STRING" id="1888891.DSOL_3143"/>
<evidence type="ECO:0000256" key="1">
    <source>
        <dbReference type="ARBA" id="ARBA00022801"/>
    </source>
</evidence>
<feature type="domain" description="Thioesterase" evidence="2">
    <location>
        <begin position="42"/>
        <end position="118"/>
    </location>
</feature>
<dbReference type="EMBL" id="MLBF01000026">
    <property type="protein sequence ID" value="OLN30200.1"/>
    <property type="molecule type" value="Genomic_DNA"/>
</dbReference>
<dbReference type="InterPro" id="IPR003736">
    <property type="entry name" value="PAAI_dom"/>
</dbReference>
<evidence type="ECO:0000259" key="2">
    <source>
        <dbReference type="Pfam" id="PF03061"/>
    </source>
</evidence>
<organism evidence="3 4">
    <name type="scientific">Desulfosporosinus metallidurans</name>
    <dbReference type="NCBI Taxonomy" id="1888891"/>
    <lineage>
        <taxon>Bacteria</taxon>
        <taxon>Bacillati</taxon>
        <taxon>Bacillota</taxon>
        <taxon>Clostridia</taxon>
        <taxon>Eubacteriales</taxon>
        <taxon>Desulfitobacteriaceae</taxon>
        <taxon>Desulfosporosinus</taxon>
    </lineage>
</organism>
<dbReference type="CDD" id="cd03443">
    <property type="entry name" value="PaaI_thioesterase"/>
    <property type="match status" value="1"/>
</dbReference>
<protein>
    <recommendedName>
        <fullName evidence="2">Thioesterase domain-containing protein</fullName>
    </recommendedName>
</protein>
<dbReference type="InterPro" id="IPR006683">
    <property type="entry name" value="Thioestr_dom"/>
</dbReference>
<sequence length="130" mass="14176">MVRISDLKNGNYWKHIGMTTIENTEGIIQVIMEINDNLKQFYGNVHGGAIAGLLDTSIAVAINQQLGSEEGAITVEMKINYLRPVNGGTLRAEGRVIQKGRNIIVGQSEIKDDADNLVAFGTATFMITKI</sequence>
<dbReference type="SUPFAM" id="SSF54637">
    <property type="entry name" value="Thioesterase/thiol ester dehydrase-isomerase"/>
    <property type="match status" value="1"/>
</dbReference>
<evidence type="ECO:0000313" key="3">
    <source>
        <dbReference type="EMBL" id="OLN30200.1"/>
    </source>
</evidence>
<dbReference type="PANTHER" id="PTHR42856:SF1">
    <property type="entry name" value="ACYL-COENZYME A THIOESTERASE PAAI"/>
    <property type="match status" value="1"/>
</dbReference>
<reference evidence="3 4" key="1">
    <citation type="submission" date="2016-09" db="EMBL/GenBank/DDBJ databases">
        <title>Complete genome of Desulfosporosinus sp. OL.</title>
        <authorList>
            <person name="Mardanov A."/>
            <person name="Beletsky A."/>
            <person name="Panova A."/>
            <person name="Karnachuk O."/>
            <person name="Ravin N."/>
        </authorList>
    </citation>
    <scope>NUCLEOTIDE SEQUENCE [LARGE SCALE GENOMIC DNA]</scope>
    <source>
        <strain evidence="3 4">OL</strain>
    </source>
</reference>
<accession>A0A1Q8QSC1</accession>
<gene>
    <name evidence="3" type="ORF">DSOL_3143</name>
</gene>
<dbReference type="NCBIfam" id="TIGR00369">
    <property type="entry name" value="unchar_dom_1"/>
    <property type="match status" value="1"/>
</dbReference>
<dbReference type="InterPro" id="IPR029069">
    <property type="entry name" value="HotDog_dom_sf"/>
</dbReference>
<dbReference type="OrthoDB" id="337200at2"/>
<name>A0A1Q8QSC1_9FIRM</name>
<evidence type="ECO:0000313" key="4">
    <source>
        <dbReference type="Proteomes" id="UP000186102"/>
    </source>
</evidence>
<dbReference type="Pfam" id="PF03061">
    <property type="entry name" value="4HBT"/>
    <property type="match status" value="1"/>
</dbReference>
<comment type="caution">
    <text evidence="3">The sequence shown here is derived from an EMBL/GenBank/DDBJ whole genome shotgun (WGS) entry which is preliminary data.</text>
</comment>
<dbReference type="InterPro" id="IPR052723">
    <property type="entry name" value="Acyl-CoA_thioesterase_PaaI"/>
</dbReference>